<name>F2R375_STRVP</name>
<dbReference type="Proteomes" id="UP000006854">
    <property type="component" value="Chromosome"/>
</dbReference>
<keyword evidence="4" id="KW-1185">Reference proteome</keyword>
<proteinExistence type="predicted"/>
<feature type="domain" description="Pyrrolo-quinoline quinone repeat" evidence="2">
    <location>
        <begin position="150"/>
        <end position="297"/>
    </location>
</feature>
<protein>
    <recommendedName>
        <fullName evidence="2">Pyrrolo-quinoline quinone repeat domain-containing protein</fullName>
    </recommendedName>
</protein>
<dbReference type="InterPro" id="IPR002372">
    <property type="entry name" value="PQQ_rpt_dom"/>
</dbReference>
<dbReference type="KEGG" id="sve:SVEN_0033"/>
<evidence type="ECO:0000313" key="3">
    <source>
        <dbReference type="EMBL" id="CCA53321.1"/>
    </source>
</evidence>
<dbReference type="PATRIC" id="fig|953739.5.peg.22"/>
<feature type="region of interest" description="Disordered" evidence="1">
    <location>
        <begin position="1"/>
        <end position="56"/>
    </location>
</feature>
<dbReference type="HOGENOM" id="CLU_651411_0_0_11"/>
<dbReference type="Pfam" id="PF13360">
    <property type="entry name" value="PQQ_2"/>
    <property type="match status" value="1"/>
</dbReference>
<organism evidence="3 4">
    <name type="scientific">Streptomyces venezuelae (strain ATCC 10712 / CBS 650.69 / DSM 40230 / JCM 4526 / NBRC 13096 / PD 04745)</name>
    <dbReference type="NCBI Taxonomy" id="953739"/>
    <lineage>
        <taxon>Bacteria</taxon>
        <taxon>Bacillati</taxon>
        <taxon>Actinomycetota</taxon>
        <taxon>Actinomycetes</taxon>
        <taxon>Kitasatosporales</taxon>
        <taxon>Streptomycetaceae</taxon>
        <taxon>Streptomyces</taxon>
    </lineage>
</organism>
<evidence type="ECO:0000256" key="1">
    <source>
        <dbReference type="SAM" id="MobiDB-lite"/>
    </source>
</evidence>
<dbReference type="STRING" id="953739.SVEN_0033"/>
<dbReference type="AlphaFoldDB" id="F2R375"/>
<sequence>RREGDLADGRLGGGKPSTGASSASADASPVPTPEESETTASLTAYDPPTRFESHGGFDAPGLGTVALDGTKAYYVSPGELVAWDLAGDEEIGTLTAETSSWRHLPEHDGTYKTVPYPPGLGTVDGKRYAVTAFPTSTKGSGSAADGVGVEVVAMDADSGREAWRTKWDLPRSEDGYLVTYVAGVVGRTAIVVSHGEYRYPVTYGIDLVTHKETWSDTSFKAQLVQGTRVLGQRRGDEDVLTLAAVDGASGRGLWTGMEVPDESGAGQGWTVKAFAPNRAWVAAPFGRAVIDSATGKDVNYEGFGERLHEIEKCVDDQLKTTFCAARTVKGAEISAYDRSGKRLWRVGGPSDDSGRKQMILRSAFHGAVYATFNEGTGAAIVLDGATGADKATDPGYAPLLANTYVGLTYGGGRQVDVYRATR</sequence>
<reference evidence="3 4" key="1">
    <citation type="journal article" date="2011" name="BMC Genomics">
        <title>Genome-wide analysis of the role of GlnR in Streptomyces venezuelae provides new insights into global nitrogen regulation in actinomycetes.</title>
        <authorList>
            <person name="Pullan S.T."/>
            <person name="Bibb M.J."/>
            <person name="Merrick M."/>
        </authorList>
    </citation>
    <scope>NUCLEOTIDE SEQUENCE [LARGE SCALE GENOMIC DNA]</scope>
    <source>
        <strain evidence="3">ATCC 10712</strain>
    </source>
</reference>
<dbReference type="EMBL" id="FR845719">
    <property type="protein sequence ID" value="CCA53321.1"/>
    <property type="molecule type" value="Genomic_DNA"/>
</dbReference>
<evidence type="ECO:0000259" key="2">
    <source>
        <dbReference type="Pfam" id="PF13360"/>
    </source>
</evidence>
<feature type="non-terminal residue" evidence="3">
    <location>
        <position position="1"/>
    </location>
</feature>
<gene>
    <name evidence="3" type="ordered locus">SVEN_0033</name>
</gene>
<dbReference type="eggNOG" id="COG1520">
    <property type="taxonomic scope" value="Bacteria"/>
</dbReference>
<accession>F2R375</accession>
<evidence type="ECO:0000313" key="4">
    <source>
        <dbReference type="Proteomes" id="UP000006854"/>
    </source>
</evidence>